<keyword evidence="7 10" id="KW-0238">DNA-binding</keyword>
<dbReference type="GO" id="GO:0016787">
    <property type="term" value="F:hydrolase activity"/>
    <property type="evidence" value="ECO:0007669"/>
    <property type="project" value="UniProtKB-KW"/>
</dbReference>
<dbReference type="KEGG" id="camy:CSUIS_0377"/>
<evidence type="ECO:0000256" key="4">
    <source>
        <dbReference type="ARBA" id="ARBA00022801"/>
    </source>
</evidence>
<keyword evidence="1 10" id="KW-0540">Nuclease</keyword>
<dbReference type="EC" id="3.1.-.-" evidence="10"/>
<protein>
    <recommendedName>
        <fullName evidence="10">CRISPR-associated endonuclease Cas1</fullName>
        <ecNumber evidence="10">3.1.-.-</ecNumber>
    </recommendedName>
</protein>
<proteinExistence type="inferred from homology"/>
<dbReference type="Gene3D" id="3.100.10.20">
    <property type="entry name" value="CRISPR-associated endonuclease Cas1, N-terminal domain"/>
    <property type="match status" value="1"/>
</dbReference>
<feature type="binding site" evidence="10">
    <location>
        <position position="239"/>
    </location>
    <ligand>
        <name>Mn(2+)</name>
        <dbReference type="ChEBI" id="CHEBI:29035"/>
    </ligand>
</feature>
<keyword evidence="3 10" id="KW-0255">Endonuclease</keyword>
<dbReference type="GO" id="GO:0051607">
    <property type="term" value="P:defense response to virus"/>
    <property type="evidence" value="ECO:0007669"/>
    <property type="project" value="UniProtKB-UniRule"/>
</dbReference>
<dbReference type="Pfam" id="PF01867">
    <property type="entry name" value="Cas_Cas1"/>
    <property type="match status" value="1"/>
</dbReference>
<comment type="similarity">
    <text evidence="10">Belongs to the CRISPR-associated endonuclease Cas1 family.</text>
</comment>
<dbReference type="NCBIfam" id="TIGR00287">
    <property type="entry name" value="cas1"/>
    <property type="match status" value="1"/>
</dbReference>
<evidence type="ECO:0000256" key="6">
    <source>
        <dbReference type="ARBA" id="ARBA00023118"/>
    </source>
</evidence>
<dbReference type="InterPro" id="IPR002729">
    <property type="entry name" value="CRISPR-assoc_Cas1"/>
</dbReference>
<dbReference type="PANTHER" id="PTHR34353">
    <property type="entry name" value="CRISPR-ASSOCIATED ENDONUCLEASE CAS1 1"/>
    <property type="match status" value="1"/>
</dbReference>
<evidence type="ECO:0000256" key="2">
    <source>
        <dbReference type="ARBA" id="ARBA00022723"/>
    </source>
</evidence>
<gene>
    <name evidence="10 11" type="primary">cas1</name>
    <name evidence="11" type="ORF">CSUIS_0377</name>
</gene>
<dbReference type="EMBL" id="CP018789">
    <property type="protein sequence ID" value="ARR00218.1"/>
    <property type="molecule type" value="Genomic_DNA"/>
</dbReference>
<dbReference type="InterPro" id="IPR042206">
    <property type="entry name" value="CRISPR-assoc_Cas1_C"/>
</dbReference>
<dbReference type="Gene3D" id="1.20.120.920">
    <property type="entry name" value="CRISPR-associated endonuclease Cas1, C-terminal domain"/>
    <property type="match status" value="1"/>
</dbReference>
<dbReference type="InterPro" id="IPR050646">
    <property type="entry name" value="Cas1"/>
</dbReference>
<dbReference type="PANTHER" id="PTHR34353:SF2">
    <property type="entry name" value="CRISPR-ASSOCIATED ENDONUCLEASE CAS1 1"/>
    <property type="match status" value="1"/>
</dbReference>
<evidence type="ECO:0000256" key="1">
    <source>
        <dbReference type="ARBA" id="ARBA00022722"/>
    </source>
</evidence>
<evidence type="ECO:0000256" key="8">
    <source>
        <dbReference type="ARBA" id="ARBA00023211"/>
    </source>
</evidence>
<keyword evidence="5 10" id="KW-0460">Magnesium</keyword>
<organism evidence="11 12">
    <name type="scientific">Campylobacter porcelli</name>
    <dbReference type="NCBI Taxonomy" id="1660073"/>
    <lineage>
        <taxon>Bacteria</taxon>
        <taxon>Pseudomonadati</taxon>
        <taxon>Campylobacterota</taxon>
        <taxon>Epsilonproteobacteria</taxon>
        <taxon>Campylobacterales</taxon>
        <taxon>Campylobacteraceae</taxon>
        <taxon>Campylobacter</taxon>
    </lineage>
</organism>
<keyword evidence="2 10" id="KW-0479">Metal-binding</keyword>
<evidence type="ECO:0000313" key="11">
    <source>
        <dbReference type="EMBL" id="ARR00218.1"/>
    </source>
</evidence>
<keyword evidence="6 10" id="KW-0051">Antiviral defense</keyword>
<evidence type="ECO:0000256" key="3">
    <source>
        <dbReference type="ARBA" id="ARBA00022759"/>
    </source>
</evidence>
<evidence type="ECO:0000256" key="7">
    <source>
        <dbReference type="ARBA" id="ARBA00023125"/>
    </source>
</evidence>
<dbReference type="CDD" id="cd09634">
    <property type="entry name" value="Cas1_I-II-III"/>
    <property type="match status" value="1"/>
</dbReference>
<evidence type="ECO:0000313" key="12">
    <source>
        <dbReference type="Proteomes" id="UP000194260"/>
    </source>
</evidence>
<dbReference type="GO" id="GO:0004519">
    <property type="term" value="F:endonuclease activity"/>
    <property type="evidence" value="ECO:0007669"/>
    <property type="project" value="UniProtKB-UniRule"/>
</dbReference>
<dbReference type="GO" id="GO:0046872">
    <property type="term" value="F:metal ion binding"/>
    <property type="evidence" value="ECO:0007669"/>
    <property type="project" value="UniProtKB-UniRule"/>
</dbReference>
<comment type="subunit">
    <text evidence="9 10">Homodimer, forms a heterotetramer with a Cas2 homodimer.</text>
</comment>
<dbReference type="AlphaFoldDB" id="A0A1X9SVB3"/>
<keyword evidence="8 10" id="KW-0464">Manganese</keyword>
<comment type="cofactor">
    <cofactor evidence="10">
        <name>Mg(2+)</name>
        <dbReference type="ChEBI" id="CHEBI:18420"/>
    </cofactor>
    <cofactor evidence="10">
        <name>Mn(2+)</name>
        <dbReference type="ChEBI" id="CHEBI:29035"/>
    </cofactor>
</comment>
<dbReference type="GO" id="GO:0003677">
    <property type="term" value="F:DNA binding"/>
    <property type="evidence" value="ECO:0007669"/>
    <property type="project" value="UniProtKB-KW"/>
</dbReference>
<feature type="binding site" evidence="10">
    <location>
        <position position="224"/>
    </location>
    <ligand>
        <name>Mn(2+)</name>
        <dbReference type="ChEBI" id="CHEBI:29035"/>
    </ligand>
</feature>
<dbReference type="STRING" id="1660073.CSUIS_0377"/>
<feature type="binding site" evidence="10">
    <location>
        <position position="159"/>
    </location>
    <ligand>
        <name>Mn(2+)</name>
        <dbReference type="ChEBI" id="CHEBI:29035"/>
    </ligand>
</feature>
<keyword evidence="4 10" id="KW-0378">Hydrolase</keyword>
<name>A0A1X9SVB3_9BACT</name>
<reference evidence="12" key="1">
    <citation type="journal article" date="2017" name="Genome Biol. Evol.">
        <title>Comparative Genomic Analysis Identifies a Campylobacter Clade Deficient in Selenium Metabolism.</title>
        <authorList>
            <person name="Miller W.G."/>
            <person name="Yee E."/>
            <person name="Lopes B.S."/>
            <person name="Chapman M.H."/>
            <person name="Huynh S."/>
            <person name="Bono J.L."/>
            <person name="Parker C.T."/>
            <person name="Strachan N.J.C."/>
            <person name="Forbes K.J."/>
        </authorList>
    </citation>
    <scope>NUCLEOTIDE SEQUENCE [LARGE SCALE GENOMIC DNA]</scope>
    <source>
        <strain evidence="12">RM6137</strain>
    </source>
</reference>
<dbReference type="RefSeq" id="WP_086237752.1">
    <property type="nucleotide sequence ID" value="NZ_CP018789.1"/>
</dbReference>
<evidence type="ECO:0000256" key="10">
    <source>
        <dbReference type="HAMAP-Rule" id="MF_01470"/>
    </source>
</evidence>
<accession>A0A1X9SVB3</accession>
<dbReference type="Proteomes" id="UP000194260">
    <property type="component" value="Chromosome"/>
</dbReference>
<dbReference type="HAMAP" id="MF_01470">
    <property type="entry name" value="Cas1"/>
    <property type="match status" value="1"/>
</dbReference>
<evidence type="ECO:0000256" key="5">
    <source>
        <dbReference type="ARBA" id="ARBA00022842"/>
    </source>
</evidence>
<dbReference type="InterPro" id="IPR042211">
    <property type="entry name" value="CRISPR-assoc_Cas1_N"/>
</dbReference>
<comment type="function">
    <text evidence="10">CRISPR (clustered regularly interspaced short palindromic repeat), is an adaptive immune system that provides protection against mobile genetic elements (viruses, transposable elements and conjugative plasmids). CRISPR clusters contain spacers, sequences complementary to antecedent mobile elements, and target invading nucleic acids. CRISPR clusters are transcribed and processed into CRISPR RNA (crRNA). Acts as a dsDNA endonuclease. Involved in the integration of spacer DNA into the CRISPR cassette.</text>
</comment>
<evidence type="ECO:0000256" key="9">
    <source>
        <dbReference type="ARBA" id="ARBA00038592"/>
    </source>
</evidence>
<dbReference type="GO" id="GO:0043571">
    <property type="term" value="P:maintenance of CRISPR repeat elements"/>
    <property type="evidence" value="ECO:0007669"/>
    <property type="project" value="UniProtKB-UniRule"/>
</dbReference>
<sequence>MKHLVLNSFGLFLGLKSQRIIIYQNKEIIKEIALKTLKTISINSNGITISSDLIFACSMRGIKIFFQNFNTFSATHALYEHKGVNILKQQFASKENAKGLSLAKELIIGKIKNQRSTILYFSRNQEFRSKDITIQSLDKAINMLRNLQIKDINEIFTIEANAASRYFDFLKLNSFLPDSFEHRTKKESTEITNQALNYGYAILLNIVYKSIINAGLNPYFGVLHTMRSSKPSLALDIMEEYRSFVVDRNIIKIRSLLKGEFNMQIKKLVASNILNSLNKKLIYNHKKLTLESIIQRQIYKISAYFCGDTRYKSYIFRW</sequence>